<dbReference type="AlphaFoldDB" id="A0A832Z982"/>
<comment type="caution">
    <text evidence="2">The sequence shown here is derived from an EMBL/GenBank/DDBJ whole genome shotgun (WGS) entry which is preliminary data.</text>
</comment>
<feature type="transmembrane region" description="Helical" evidence="1">
    <location>
        <begin position="96"/>
        <end position="116"/>
    </location>
</feature>
<evidence type="ECO:0000313" key="3">
    <source>
        <dbReference type="Proteomes" id="UP000649326"/>
    </source>
</evidence>
<gene>
    <name evidence="2" type="ORF">EYH13_03470</name>
</gene>
<organism evidence="2 3">
    <name type="scientific">Thermococcus paralvinellae</name>
    <dbReference type="NCBI Taxonomy" id="582419"/>
    <lineage>
        <taxon>Archaea</taxon>
        <taxon>Methanobacteriati</taxon>
        <taxon>Methanobacteriota</taxon>
        <taxon>Thermococci</taxon>
        <taxon>Thermococcales</taxon>
        <taxon>Thermococcaceae</taxon>
        <taxon>Thermococcus</taxon>
    </lineage>
</organism>
<keyword evidence="1" id="KW-0812">Transmembrane</keyword>
<reference evidence="2" key="1">
    <citation type="journal article" date="2020" name="ISME J.">
        <title>Gammaproteobacteria mediating utilization of methyl-, sulfur- and petroleum organic compounds in deep ocean hydrothermal plumes.</title>
        <authorList>
            <person name="Zhou Z."/>
            <person name="Liu Y."/>
            <person name="Pan J."/>
            <person name="Cron B.R."/>
            <person name="Toner B.M."/>
            <person name="Anantharaman K."/>
            <person name="Breier J.A."/>
            <person name="Dick G.J."/>
            <person name="Li M."/>
        </authorList>
    </citation>
    <scope>NUCLEOTIDE SEQUENCE</scope>
    <source>
        <strain evidence="2">SZUA-1451</strain>
    </source>
</reference>
<accession>A0A832Z982</accession>
<keyword evidence="1" id="KW-0472">Membrane</keyword>
<evidence type="ECO:0000256" key="1">
    <source>
        <dbReference type="SAM" id="Phobius"/>
    </source>
</evidence>
<feature type="transmembrane region" description="Helical" evidence="1">
    <location>
        <begin position="35"/>
        <end position="57"/>
    </location>
</feature>
<dbReference type="EMBL" id="DQUG01000144">
    <property type="protein sequence ID" value="HIP75198.1"/>
    <property type="molecule type" value="Genomic_DNA"/>
</dbReference>
<evidence type="ECO:0000313" key="2">
    <source>
        <dbReference type="EMBL" id="HIP75198.1"/>
    </source>
</evidence>
<keyword evidence="1" id="KW-1133">Transmembrane helix</keyword>
<sequence>MESFETMKKRYLVLFAIFLVGYTMSAYEKNSLIDAIIIGFLITSAIYGIPVLILMLFLKRYGPIRGWIFGGAVACLVELGWAYLSRALGYEEWRTFVIAAVFGAIAIVLAVGYEIICHPNKNKRES</sequence>
<dbReference type="Proteomes" id="UP000649326">
    <property type="component" value="Unassembled WGS sequence"/>
</dbReference>
<protein>
    <submittedName>
        <fullName evidence="2">Uncharacterized protein</fullName>
    </submittedName>
</protein>
<feature type="transmembrane region" description="Helical" evidence="1">
    <location>
        <begin position="64"/>
        <end position="84"/>
    </location>
</feature>
<proteinExistence type="predicted"/>
<name>A0A832Z982_9EURY</name>